<dbReference type="FunFam" id="2.40.50.100:FF:000054">
    <property type="entry name" value="Exosome complex exonuclease RRP40"/>
    <property type="match status" value="1"/>
</dbReference>
<dbReference type="AlphaFoldDB" id="A0A7J7H095"/>
<reference evidence="3 4" key="2">
    <citation type="submission" date="2020-07" db="EMBL/GenBank/DDBJ databases">
        <title>Genome assembly of wild tea tree DASZ reveals pedigree and selection history of tea varieties.</title>
        <authorList>
            <person name="Zhang W."/>
        </authorList>
    </citation>
    <scope>NUCLEOTIDE SEQUENCE [LARGE SCALE GENOMIC DNA]</scope>
    <source>
        <strain evidence="4">cv. G240</strain>
        <tissue evidence="3">Leaf</tissue>
    </source>
</reference>
<dbReference type="PANTHER" id="PTHR21321">
    <property type="entry name" value="PNAS-3 RELATED"/>
    <property type="match status" value="1"/>
</dbReference>
<dbReference type="SUPFAM" id="SSF110324">
    <property type="entry name" value="Ribosomal L27 protein-like"/>
    <property type="match status" value="1"/>
</dbReference>
<dbReference type="Pfam" id="PF15985">
    <property type="entry name" value="KH_6"/>
    <property type="match status" value="1"/>
</dbReference>
<dbReference type="GO" id="GO:0034475">
    <property type="term" value="P:U4 snRNA 3'-end processing"/>
    <property type="evidence" value="ECO:0007669"/>
    <property type="project" value="TreeGrafter"/>
</dbReference>
<evidence type="ECO:0000313" key="3">
    <source>
        <dbReference type="EMBL" id="KAF5946442.1"/>
    </source>
</evidence>
<dbReference type="Gene3D" id="2.40.50.100">
    <property type="match status" value="1"/>
</dbReference>
<name>A0A7J7H095_CAMSI</name>
<evidence type="ECO:0000313" key="4">
    <source>
        <dbReference type="Proteomes" id="UP000593564"/>
    </source>
</evidence>
<dbReference type="SUPFAM" id="SSF54791">
    <property type="entry name" value="Eukaryotic type KH-domain (KH-domain type I)"/>
    <property type="match status" value="1"/>
</dbReference>
<dbReference type="GO" id="GO:0003723">
    <property type="term" value="F:RNA binding"/>
    <property type="evidence" value="ECO:0007669"/>
    <property type="project" value="InterPro"/>
</dbReference>
<dbReference type="Gene3D" id="3.30.1370.10">
    <property type="entry name" value="K Homology domain, type 1"/>
    <property type="match status" value="1"/>
</dbReference>
<proteinExistence type="predicted"/>
<dbReference type="GO" id="GO:0071035">
    <property type="term" value="P:nuclear polyadenylation-dependent rRNA catabolic process"/>
    <property type="evidence" value="ECO:0007669"/>
    <property type="project" value="TreeGrafter"/>
</dbReference>
<organism evidence="3 4">
    <name type="scientific">Camellia sinensis</name>
    <name type="common">Tea plant</name>
    <name type="synonym">Thea sinensis</name>
    <dbReference type="NCBI Taxonomy" id="4442"/>
    <lineage>
        <taxon>Eukaryota</taxon>
        <taxon>Viridiplantae</taxon>
        <taxon>Streptophyta</taxon>
        <taxon>Embryophyta</taxon>
        <taxon>Tracheophyta</taxon>
        <taxon>Spermatophyta</taxon>
        <taxon>Magnoliopsida</taxon>
        <taxon>eudicotyledons</taxon>
        <taxon>Gunneridae</taxon>
        <taxon>Pentapetalae</taxon>
        <taxon>asterids</taxon>
        <taxon>Ericales</taxon>
        <taxon>Theaceae</taxon>
        <taxon>Camellia</taxon>
    </lineage>
</organism>
<comment type="subcellular location">
    <subcellularLocation>
        <location evidence="1">Nucleus</location>
    </subcellularLocation>
</comment>
<dbReference type="EMBL" id="JACBKZ010000007">
    <property type="protein sequence ID" value="KAF5946442.1"/>
    <property type="molecule type" value="Genomic_DNA"/>
</dbReference>
<accession>A0A7J7H095</accession>
<feature type="domain" description="K Homology" evidence="2">
    <location>
        <begin position="106"/>
        <end position="154"/>
    </location>
</feature>
<dbReference type="GO" id="GO:0071038">
    <property type="term" value="P:TRAMP-dependent tRNA surveillance pathway"/>
    <property type="evidence" value="ECO:0007669"/>
    <property type="project" value="TreeGrafter"/>
</dbReference>
<dbReference type="GO" id="GO:0071051">
    <property type="term" value="P:poly(A)-dependent snoRNA 3'-end processing"/>
    <property type="evidence" value="ECO:0007669"/>
    <property type="project" value="TreeGrafter"/>
</dbReference>
<dbReference type="GO" id="GO:0000467">
    <property type="term" value="P:exonucleolytic trimming to generate mature 3'-end of 5.8S rRNA from tricistronic rRNA transcript (SSU-rRNA, 5.8S rRNA, LSU-rRNA)"/>
    <property type="evidence" value="ECO:0007669"/>
    <property type="project" value="TreeGrafter"/>
</dbReference>
<reference evidence="4" key="1">
    <citation type="journal article" date="2020" name="Nat. Commun.">
        <title>Genome assembly of wild tea tree DASZ reveals pedigree and selection history of tea varieties.</title>
        <authorList>
            <person name="Zhang W."/>
            <person name="Zhang Y."/>
            <person name="Qiu H."/>
            <person name="Guo Y."/>
            <person name="Wan H."/>
            <person name="Zhang X."/>
            <person name="Scossa F."/>
            <person name="Alseekh S."/>
            <person name="Zhang Q."/>
            <person name="Wang P."/>
            <person name="Xu L."/>
            <person name="Schmidt M.H."/>
            <person name="Jia X."/>
            <person name="Li D."/>
            <person name="Zhu A."/>
            <person name="Guo F."/>
            <person name="Chen W."/>
            <person name="Ni D."/>
            <person name="Usadel B."/>
            <person name="Fernie A.R."/>
            <person name="Wen W."/>
        </authorList>
    </citation>
    <scope>NUCLEOTIDE SEQUENCE [LARGE SCALE GENOMIC DNA]</scope>
    <source>
        <strain evidence="4">cv. G240</strain>
    </source>
</reference>
<dbReference type="InterPro" id="IPR004088">
    <property type="entry name" value="KH_dom_type_1"/>
</dbReference>
<sequence length="230" mass="25184">MMLPTELRMEANLSNSPSSFVDQSVVPGDVVLDLSSMANQTIKLGGGLHQDCDAISVMKAGKLRFVKPNKYWVESSQREQTQGMNPELSCTDATGKAAEYGPLKDGFTFESSTGLARMLLSSPTCPVLEGLGKKLSFEIAVGLNGRVWVNAEAPSTVILVSNAIMNSESLSGVQQKIMVEKLLQRVQNCDENMMWLEIHKIEDAPFGCAMTSTFHSQEERDGVKEEVDIY</sequence>
<dbReference type="GO" id="GO:0071034">
    <property type="term" value="P:CUT catabolic process"/>
    <property type="evidence" value="ECO:0007669"/>
    <property type="project" value="TreeGrafter"/>
</dbReference>
<keyword evidence="4" id="KW-1185">Reference proteome</keyword>
<dbReference type="InterPro" id="IPR026699">
    <property type="entry name" value="Exosome_RNA_bind1/RRP40/RRP4"/>
</dbReference>
<dbReference type="InterPro" id="IPR049469">
    <property type="entry name" value="RRP40_KH-I"/>
</dbReference>
<dbReference type="Proteomes" id="UP000593564">
    <property type="component" value="Unassembled WGS sequence"/>
</dbReference>
<evidence type="ECO:0000256" key="1">
    <source>
        <dbReference type="ARBA" id="ARBA00004123"/>
    </source>
</evidence>
<dbReference type="InterPro" id="IPR036612">
    <property type="entry name" value="KH_dom_type_1_sf"/>
</dbReference>
<gene>
    <name evidence="3" type="ORF">HYC85_016670</name>
</gene>
<dbReference type="GO" id="GO:0000176">
    <property type="term" value="C:nuclear exosome (RNase complex)"/>
    <property type="evidence" value="ECO:0007669"/>
    <property type="project" value="TreeGrafter"/>
</dbReference>
<dbReference type="CDD" id="cd22526">
    <property type="entry name" value="KH-I_Rrp40"/>
    <property type="match status" value="1"/>
</dbReference>
<dbReference type="FunFam" id="3.30.1370.10:FF:000038">
    <property type="entry name" value="exosome complex component RRP40"/>
    <property type="match status" value="1"/>
</dbReference>
<dbReference type="PANTHER" id="PTHR21321:SF1">
    <property type="entry name" value="EXOSOME COMPLEX COMPONENT RRP40"/>
    <property type="match status" value="1"/>
</dbReference>
<protein>
    <recommendedName>
        <fullName evidence="2">K Homology domain-containing protein</fullName>
    </recommendedName>
</protein>
<dbReference type="GO" id="GO:0000177">
    <property type="term" value="C:cytoplasmic exosome (RNase complex)"/>
    <property type="evidence" value="ECO:0007669"/>
    <property type="project" value="TreeGrafter"/>
</dbReference>
<evidence type="ECO:0000259" key="2">
    <source>
        <dbReference type="Pfam" id="PF15985"/>
    </source>
</evidence>
<comment type="caution">
    <text evidence="3">The sequence shown here is derived from an EMBL/GenBank/DDBJ whole genome shotgun (WGS) entry which is preliminary data.</text>
</comment>